<evidence type="ECO:0000256" key="4">
    <source>
        <dbReference type="ARBA" id="ARBA00022989"/>
    </source>
</evidence>
<feature type="transmembrane region" description="Helical" evidence="6">
    <location>
        <begin position="215"/>
        <end position="239"/>
    </location>
</feature>
<feature type="transmembrane region" description="Helical" evidence="6">
    <location>
        <begin position="40"/>
        <end position="59"/>
    </location>
</feature>
<evidence type="ECO:0000313" key="7">
    <source>
        <dbReference type="EMBL" id="OIJ11966.1"/>
    </source>
</evidence>
<reference evidence="8 9" key="3">
    <citation type="journal article" date="2019" name="Int. J. Syst. Evol. Microbiol.">
        <title>Anaerobacillus isosaccharinicus sp. nov., an alkaliphilic bacterium which degrades isosaccharinic acid.</title>
        <authorList>
            <person name="Bassil N.M."/>
            <person name="Lloyd J.R."/>
        </authorList>
    </citation>
    <scope>NUCLEOTIDE SEQUENCE [LARGE SCALE GENOMIC DNA]</scope>
    <source>
        <strain evidence="8 9">NB2006</strain>
    </source>
</reference>
<organism evidence="7 9">
    <name type="scientific">Anaerobacillus isosaccharinicus</name>
    <dbReference type="NCBI Taxonomy" id="1532552"/>
    <lineage>
        <taxon>Bacteria</taxon>
        <taxon>Bacillati</taxon>
        <taxon>Bacillota</taxon>
        <taxon>Bacilli</taxon>
        <taxon>Bacillales</taxon>
        <taxon>Bacillaceae</taxon>
        <taxon>Anaerobacillus</taxon>
    </lineage>
</organism>
<keyword evidence="9" id="KW-1185">Reference proteome</keyword>
<comment type="subcellular location">
    <subcellularLocation>
        <location evidence="1">Membrane</location>
        <topology evidence="1">Multi-pass membrane protein</topology>
    </subcellularLocation>
</comment>
<dbReference type="InterPro" id="IPR047218">
    <property type="entry name" value="YocR/YhdH-like"/>
</dbReference>
<evidence type="ECO:0000256" key="3">
    <source>
        <dbReference type="ARBA" id="ARBA00022692"/>
    </source>
</evidence>
<name>A0A1S2LHW2_9BACI</name>
<feature type="transmembrane region" description="Helical" evidence="6">
    <location>
        <begin position="91"/>
        <end position="115"/>
    </location>
</feature>
<feature type="transmembrane region" description="Helical" evidence="6">
    <location>
        <begin position="12"/>
        <end position="34"/>
    </location>
</feature>
<evidence type="ECO:0000256" key="6">
    <source>
        <dbReference type="SAM" id="Phobius"/>
    </source>
</evidence>
<evidence type="ECO:0000256" key="5">
    <source>
        <dbReference type="ARBA" id="ARBA00023136"/>
    </source>
</evidence>
<keyword evidence="5 6" id="KW-0472">Membrane</keyword>
<reference evidence="7 9" key="1">
    <citation type="submission" date="2016-10" db="EMBL/GenBank/DDBJ databases">
        <title>Draft genome sequences of four alkaliphilic bacteria belonging to the Anaerobacillus genus.</title>
        <authorList>
            <person name="Bassil N.M."/>
            <person name="Lloyd J.R."/>
        </authorList>
    </citation>
    <scope>NUCLEOTIDE SEQUENCE [LARGE SCALE GENOMIC DNA]</scope>
    <source>
        <strain evidence="7 9">NB2006</strain>
    </source>
</reference>
<keyword evidence="4 6" id="KW-1133">Transmembrane helix</keyword>
<feature type="transmembrane region" description="Helical" evidence="6">
    <location>
        <begin position="384"/>
        <end position="402"/>
    </location>
</feature>
<dbReference type="PANTHER" id="PTHR42948">
    <property type="entry name" value="TRANSPORTER"/>
    <property type="match status" value="1"/>
</dbReference>
<evidence type="ECO:0000256" key="2">
    <source>
        <dbReference type="ARBA" id="ARBA00022448"/>
    </source>
</evidence>
<reference evidence="8 9" key="2">
    <citation type="journal article" date="2017" name="Genome Announc.">
        <title>Draft Genome Sequences of Four Alkaliphilic Bacteria Belonging to the Anaerobacillus Genus.</title>
        <authorList>
            <person name="Bassil N.M."/>
            <person name="Lloyd J.R."/>
        </authorList>
    </citation>
    <scope>NUCLEOTIDE SEQUENCE [LARGE SCALE GENOMIC DNA]</scope>
    <source>
        <strain evidence="8 9">NB2006</strain>
    </source>
</reference>
<proteinExistence type="predicted"/>
<dbReference type="PROSITE" id="PS50267">
    <property type="entry name" value="NA_NEUROTRAN_SYMP_3"/>
    <property type="match status" value="1"/>
</dbReference>
<feature type="transmembrane region" description="Helical" evidence="6">
    <location>
        <begin position="251"/>
        <end position="277"/>
    </location>
</feature>
<reference evidence="8" key="4">
    <citation type="submission" date="2020-10" db="EMBL/GenBank/DDBJ databases">
        <authorList>
            <person name="Bassil N.M."/>
            <person name="Lloyd J.R."/>
        </authorList>
    </citation>
    <scope>NUCLEOTIDE SEQUENCE</scope>
    <source>
        <strain evidence="8">NB2006</strain>
    </source>
</reference>
<feature type="transmembrane region" description="Helical" evidence="6">
    <location>
        <begin position="423"/>
        <end position="444"/>
    </location>
</feature>
<dbReference type="PANTHER" id="PTHR42948:SF1">
    <property type="entry name" value="TRANSPORTER"/>
    <property type="match status" value="1"/>
</dbReference>
<evidence type="ECO:0000313" key="9">
    <source>
        <dbReference type="Proteomes" id="UP000180175"/>
    </source>
</evidence>
<dbReference type="InterPro" id="IPR000175">
    <property type="entry name" value="Na/ntran_symport"/>
</dbReference>
<keyword evidence="3 6" id="KW-0812">Transmembrane</keyword>
<dbReference type="AlphaFoldDB" id="A0A1S2LHW2"/>
<feature type="transmembrane region" description="Helical" evidence="6">
    <location>
        <begin position="142"/>
        <end position="163"/>
    </location>
</feature>
<dbReference type="CDD" id="cd10336">
    <property type="entry name" value="SLC6sbd_Tyt1-Like"/>
    <property type="match status" value="1"/>
</dbReference>
<dbReference type="KEGG" id="aia:AWH56_012005"/>
<dbReference type="InterPro" id="IPR037272">
    <property type="entry name" value="SNS_sf"/>
</dbReference>
<feature type="transmembrane region" description="Helical" evidence="6">
    <location>
        <begin position="342"/>
        <end position="364"/>
    </location>
</feature>
<feature type="transmembrane region" description="Helical" evidence="6">
    <location>
        <begin position="297"/>
        <end position="330"/>
    </location>
</feature>
<protein>
    <submittedName>
        <fullName evidence="8">Sodium-dependent transporter</fullName>
    </submittedName>
</protein>
<dbReference type="Proteomes" id="UP000180175">
    <property type="component" value="Chromosome"/>
</dbReference>
<dbReference type="EMBL" id="LQXD01000131">
    <property type="protein sequence ID" value="OIJ11966.1"/>
    <property type="molecule type" value="Genomic_DNA"/>
</dbReference>
<dbReference type="RefSeq" id="WP_071317842.1">
    <property type="nucleotide sequence ID" value="NZ_CP063356.2"/>
</dbReference>
<dbReference type="GO" id="GO:0016020">
    <property type="term" value="C:membrane"/>
    <property type="evidence" value="ECO:0007669"/>
    <property type="project" value="UniProtKB-SubCell"/>
</dbReference>
<keyword evidence="2" id="KW-0813">Transport</keyword>
<dbReference type="Pfam" id="PF00209">
    <property type="entry name" value="SNF"/>
    <property type="match status" value="2"/>
</dbReference>
<dbReference type="EMBL" id="CP063356">
    <property type="protein sequence ID" value="QOY38581.1"/>
    <property type="molecule type" value="Genomic_DNA"/>
</dbReference>
<dbReference type="NCBIfam" id="NF037979">
    <property type="entry name" value="Na_transp"/>
    <property type="match status" value="1"/>
</dbReference>
<sequence>MSIQNQWSSKIGFILAAAGSAIGLGAIWKLPYVAGTSGGGAFFLIYLLFTIFLGAPLLISEFMIGRSTQKEAISAYESIAPNSYWPWIGKIGVGTSIVLLSFYSVVGGWVVNYFLRSLTGSLTGLELEEYQQLFGTIISNPYQAVGAHLIFILLTVAIVSGGVQKGIERVTRFMMPTLFILFIILVFRSLSLDGAMEGVSFFLKPDFSKVTSDTVLFALGQSFFALSLGISTMVTYSSYLQKGESLPRSMFSVVGLTIFISLLAGLAIFPAVFALGFEPTEGPSLIFTVLPAVFNEMAFGAIFFVAFLALLLFATITSSISLLEIIVASLTKGSNDRRLKTAWTSGIFIFMLGIPSALSFGLLGDSLIFGRTFFDLMDFLVSNIFLPLGALLIAIFVGYKMSKSALFDEMSQGSVVPQWLFKFWYFLIRYVTPAAITFVFLHSLGIL</sequence>
<dbReference type="PRINTS" id="PR00176">
    <property type="entry name" value="NANEUSMPORT"/>
</dbReference>
<dbReference type="OrthoDB" id="9762833at2"/>
<evidence type="ECO:0000256" key="1">
    <source>
        <dbReference type="ARBA" id="ARBA00004141"/>
    </source>
</evidence>
<dbReference type="SUPFAM" id="SSF161070">
    <property type="entry name" value="SNF-like"/>
    <property type="match status" value="1"/>
</dbReference>
<gene>
    <name evidence="8" type="ORF">AWH56_012005</name>
    <name evidence="7" type="ORF">AWH56_14915</name>
</gene>
<evidence type="ECO:0000313" key="8">
    <source>
        <dbReference type="EMBL" id="QOY38581.1"/>
    </source>
</evidence>
<accession>A0A1S2LHW2</accession>
<feature type="transmembrane region" description="Helical" evidence="6">
    <location>
        <begin position="175"/>
        <end position="195"/>
    </location>
</feature>